<evidence type="ECO:0000313" key="2">
    <source>
        <dbReference type="Proteomes" id="UP000828390"/>
    </source>
</evidence>
<accession>A0A9D3YNN3</accession>
<sequence>MRNEGRKEGRKEGRTNWQLYAPPKFYFGEHKNIQGLCSSSHCVNTFFVTVNNGGGGAGGGGGVSIAAVAAHVVEPAADKVLHSVGSELQPAPDCKAAYPGAVTAE</sequence>
<dbReference type="AlphaFoldDB" id="A0A9D3YNN3"/>
<reference evidence="1" key="1">
    <citation type="journal article" date="2019" name="bioRxiv">
        <title>The Genome of the Zebra Mussel, Dreissena polymorpha: A Resource for Invasive Species Research.</title>
        <authorList>
            <person name="McCartney M.A."/>
            <person name="Auch B."/>
            <person name="Kono T."/>
            <person name="Mallez S."/>
            <person name="Zhang Y."/>
            <person name="Obille A."/>
            <person name="Becker A."/>
            <person name="Abrahante J.E."/>
            <person name="Garbe J."/>
            <person name="Badalamenti J.P."/>
            <person name="Herman A."/>
            <person name="Mangelson H."/>
            <person name="Liachko I."/>
            <person name="Sullivan S."/>
            <person name="Sone E.D."/>
            <person name="Koren S."/>
            <person name="Silverstein K.A.T."/>
            <person name="Beckman K.B."/>
            <person name="Gohl D.M."/>
        </authorList>
    </citation>
    <scope>NUCLEOTIDE SEQUENCE</scope>
    <source>
        <strain evidence="1">Duluth1</strain>
        <tissue evidence="1">Whole animal</tissue>
    </source>
</reference>
<proteinExistence type="predicted"/>
<name>A0A9D3YNN3_DREPO</name>
<organism evidence="1 2">
    <name type="scientific">Dreissena polymorpha</name>
    <name type="common">Zebra mussel</name>
    <name type="synonym">Mytilus polymorpha</name>
    <dbReference type="NCBI Taxonomy" id="45954"/>
    <lineage>
        <taxon>Eukaryota</taxon>
        <taxon>Metazoa</taxon>
        <taxon>Spiralia</taxon>
        <taxon>Lophotrochozoa</taxon>
        <taxon>Mollusca</taxon>
        <taxon>Bivalvia</taxon>
        <taxon>Autobranchia</taxon>
        <taxon>Heteroconchia</taxon>
        <taxon>Euheterodonta</taxon>
        <taxon>Imparidentia</taxon>
        <taxon>Neoheterodontei</taxon>
        <taxon>Myida</taxon>
        <taxon>Dreissenoidea</taxon>
        <taxon>Dreissenidae</taxon>
        <taxon>Dreissena</taxon>
    </lineage>
</organism>
<comment type="caution">
    <text evidence="1">The sequence shown here is derived from an EMBL/GenBank/DDBJ whole genome shotgun (WGS) entry which is preliminary data.</text>
</comment>
<evidence type="ECO:0000313" key="1">
    <source>
        <dbReference type="EMBL" id="KAH3704144.1"/>
    </source>
</evidence>
<protein>
    <submittedName>
        <fullName evidence="1">Uncharacterized protein</fullName>
    </submittedName>
</protein>
<keyword evidence="2" id="KW-1185">Reference proteome</keyword>
<dbReference type="EMBL" id="JAIWYP010000015">
    <property type="protein sequence ID" value="KAH3704144.1"/>
    <property type="molecule type" value="Genomic_DNA"/>
</dbReference>
<reference evidence="1" key="2">
    <citation type="submission" date="2020-11" db="EMBL/GenBank/DDBJ databases">
        <authorList>
            <person name="McCartney M.A."/>
            <person name="Auch B."/>
            <person name="Kono T."/>
            <person name="Mallez S."/>
            <person name="Becker A."/>
            <person name="Gohl D.M."/>
            <person name="Silverstein K.A.T."/>
            <person name="Koren S."/>
            <person name="Bechman K.B."/>
            <person name="Herman A."/>
            <person name="Abrahante J.E."/>
            <person name="Garbe J."/>
        </authorList>
    </citation>
    <scope>NUCLEOTIDE SEQUENCE</scope>
    <source>
        <strain evidence="1">Duluth1</strain>
        <tissue evidence="1">Whole animal</tissue>
    </source>
</reference>
<dbReference type="Proteomes" id="UP000828390">
    <property type="component" value="Unassembled WGS sequence"/>
</dbReference>
<gene>
    <name evidence="1" type="ORF">DPMN_079199</name>
</gene>